<keyword evidence="9" id="KW-0472">Membrane</keyword>
<dbReference type="InterPro" id="IPR004358">
    <property type="entry name" value="Sig_transdc_His_kin-like_C"/>
</dbReference>
<evidence type="ECO:0000256" key="6">
    <source>
        <dbReference type="ARBA" id="ARBA00022692"/>
    </source>
</evidence>
<keyword evidence="7 11" id="KW-0418">Kinase</keyword>
<reference evidence="12" key="1">
    <citation type="journal article" date="2015" name="MBio">
        <title>Genome-Resolved Metagenomic Analysis Reveals Roles for Candidate Phyla and Other Microbial Community Members in Biogeochemical Transformations in Oil Reservoirs.</title>
        <authorList>
            <person name="Hu P."/>
            <person name="Tom L."/>
            <person name="Singh A."/>
            <person name="Thomas B.C."/>
            <person name="Baker B.J."/>
            <person name="Piceno Y.M."/>
            <person name="Andersen G.L."/>
            <person name="Banfield J.F."/>
        </authorList>
    </citation>
    <scope>NUCLEOTIDE SEQUENCE [LARGE SCALE GENOMIC DNA]</scope>
</reference>
<dbReference type="PRINTS" id="PR00344">
    <property type="entry name" value="BCTRLSENSOR"/>
</dbReference>
<dbReference type="PANTHER" id="PTHR45436">
    <property type="entry name" value="SENSOR HISTIDINE KINASE YKOH"/>
    <property type="match status" value="1"/>
</dbReference>
<dbReference type="AlphaFoldDB" id="A0A101GM46"/>
<dbReference type="Gene3D" id="3.30.565.10">
    <property type="entry name" value="Histidine kinase-like ATPase, C-terminal domain"/>
    <property type="match status" value="1"/>
</dbReference>
<evidence type="ECO:0000313" key="11">
    <source>
        <dbReference type="EMBL" id="KUK60944.1"/>
    </source>
</evidence>
<keyword evidence="5" id="KW-0808">Transferase</keyword>
<evidence type="ECO:0000259" key="10">
    <source>
        <dbReference type="PROSITE" id="PS50109"/>
    </source>
</evidence>
<dbReference type="InterPro" id="IPR050428">
    <property type="entry name" value="TCS_sensor_his_kinase"/>
</dbReference>
<evidence type="ECO:0000256" key="2">
    <source>
        <dbReference type="ARBA" id="ARBA00004370"/>
    </source>
</evidence>
<dbReference type="Pfam" id="PF02518">
    <property type="entry name" value="HATPase_c"/>
    <property type="match status" value="1"/>
</dbReference>
<dbReference type="PROSITE" id="PS50109">
    <property type="entry name" value="HIS_KIN"/>
    <property type="match status" value="1"/>
</dbReference>
<dbReference type="InterPro" id="IPR005467">
    <property type="entry name" value="His_kinase_dom"/>
</dbReference>
<accession>A0A101GM46</accession>
<dbReference type="Proteomes" id="UP000054323">
    <property type="component" value="Unassembled WGS sequence"/>
</dbReference>
<dbReference type="GO" id="GO:0005886">
    <property type="term" value="C:plasma membrane"/>
    <property type="evidence" value="ECO:0007669"/>
    <property type="project" value="TreeGrafter"/>
</dbReference>
<dbReference type="PANTHER" id="PTHR45436:SF5">
    <property type="entry name" value="SENSOR HISTIDINE KINASE TRCS"/>
    <property type="match status" value="1"/>
</dbReference>
<feature type="domain" description="Histidine kinase" evidence="10">
    <location>
        <begin position="1"/>
        <end position="87"/>
    </location>
</feature>
<evidence type="ECO:0000313" key="12">
    <source>
        <dbReference type="Proteomes" id="UP000054323"/>
    </source>
</evidence>
<dbReference type="EC" id="2.7.13.3" evidence="3"/>
<gene>
    <name evidence="11" type="ORF">XD82_1408</name>
</gene>
<dbReference type="GO" id="GO:0004673">
    <property type="term" value="F:protein histidine kinase activity"/>
    <property type="evidence" value="ECO:0007669"/>
    <property type="project" value="UniProtKB-EC"/>
</dbReference>
<sequence length="91" mass="9830">MRHGRTVTEIRVTAVLDGGGARIVWEDNGVGVPIEHKQRIFERGFGSHTGLGLFLVKEVLSITGATIRETGEPGKGARFEITVPEGNARYG</sequence>
<comment type="subcellular location">
    <subcellularLocation>
        <location evidence="2">Membrane</location>
    </subcellularLocation>
</comment>
<evidence type="ECO:0000256" key="3">
    <source>
        <dbReference type="ARBA" id="ARBA00012438"/>
    </source>
</evidence>
<comment type="catalytic activity">
    <reaction evidence="1">
        <text>ATP + protein L-histidine = ADP + protein N-phospho-L-histidine.</text>
        <dbReference type="EC" id="2.7.13.3"/>
    </reaction>
</comment>
<evidence type="ECO:0000256" key="7">
    <source>
        <dbReference type="ARBA" id="ARBA00022777"/>
    </source>
</evidence>
<comment type="caution">
    <text evidence="11">The sequence shown here is derived from an EMBL/GenBank/DDBJ whole genome shotgun (WGS) entry which is preliminary data.</text>
</comment>
<proteinExistence type="predicted"/>
<dbReference type="InterPro" id="IPR036890">
    <property type="entry name" value="HATPase_C_sf"/>
</dbReference>
<dbReference type="EMBL" id="LGGD01000187">
    <property type="protein sequence ID" value="KUK60944.1"/>
    <property type="molecule type" value="Genomic_DNA"/>
</dbReference>
<evidence type="ECO:0000256" key="5">
    <source>
        <dbReference type="ARBA" id="ARBA00022679"/>
    </source>
</evidence>
<dbReference type="CDD" id="cd00075">
    <property type="entry name" value="HATPase"/>
    <property type="match status" value="1"/>
</dbReference>
<evidence type="ECO:0000256" key="9">
    <source>
        <dbReference type="ARBA" id="ARBA00023136"/>
    </source>
</evidence>
<evidence type="ECO:0000256" key="1">
    <source>
        <dbReference type="ARBA" id="ARBA00000085"/>
    </source>
</evidence>
<protein>
    <recommendedName>
        <fullName evidence="3">histidine kinase</fullName>
        <ecNumber evidence="3">2.7.13.3</ecNumber>
    </recommendedName>
</protein>
<keyword evidence="4" id="KW-0597">Phosphoprotein</keyword>
<organism evidence="11 12">
    <name type="scientific">Methanoculleus marisnigri</name>
    <dbReference type="NCBI Taxonomy" id="2198"/>
    <lineage>
        <taxon>Archaea</taxon>
        <taxon>Methanobacteriati</taxon>
        <taxon>Methanobacteriota</taxon>
        <taxon>Stenosarchaea group</taxon>
        <taxon>Methanomicrobia</taxon>
        <taxon>Methanomicrobiales</taxon>
        <taxon>Methanomicrobiaceae</taxon>
        <taxon>Methanoculleus</taxon>
    </lineage>
</organism>
<dbReference type="GO" id="GO:0000160">
    <property type="term" value="P:phosphorelay signal transduction system"/>
    <property type="evidence" value="ECO:0007669"/>
    <property type="project" value="TreeGrafter"/>
</dbReference>
<keyword evidence="6" id="KW-0812">Transmembrane</keyword>
<dbReference type="PATRIC" id="fig|2198.4.peg.1793"/>
<dbReference type="SUPFAM" id="SSF55874">
    <property type="entry name" value="ATPase domain of HSP90 chaperone/DNA topoisomerase II/histidine kinase"/>
    <property type="match status" value="1"/>
</dbReference>
<keyword evidence="8" id="KW-1133">Transmembrane helix</keyword>
<evidence type="ECO:0000256" key="4">
    <source>
        <dbReference type="ARBA" id="ARBA00022553"/>
    </source>
</evidence>
<name>A0A101GM46_9EURY</name>
<dbReference type="InterPro" id="IPR003594">
    <property type="entry name" value="HATPase_dom"/>
</dbReference>
<evidence type="ECO:0000256" key="8">
    <source>
        <dbReference type="ARBA" id="ARBA00022989"/>
    </source>
</evidence>